<gene>
    <name evidence="1" type="ORF">LCGC14_1715550</name>
</gene>
<reference evidence="1" key="1">
    <citation type="journal article" date="2015" name="Nature">
        <title>Complex archaea that bridge the gap between prokaryotes and eukaryotes.</title>
        <authorList>
            <person name="Spang A."/>
            <person name="Saw J.H."/>
            <person name="Jorgensen S.L."/>
            <person name="Zaremba-Niedzwiedzka K."/>
            <person name="Martijn J."/>
            <person name="Lind A.E."/>
            <person name="van Eijk R."/>
            <person name="Schleper C."/>
            <person name="Guy L."/>
            <person name="Ettema T.J."/>
        </authorList>
    </citation>
    <scope>NUCLEOTIDE SEQUENCE</scope>
</reference>
<dbReference type="EMBL" id="LAZR01015366">
    <property type="protein sequence ID" value="KKM13501.1"/>
    <property type="molecule type" value="Genomic_DNA"/>
</dbReference>
<organism evidence="1">
    <name type="scientific">marine sediment metagenome</name>
    <dbReference type="NCBI Taxonomy" id="412755"/>
    <lineage>
        <taxon>unclassified sequences</taxon>
        <taxon>metagenomes</taxon>
        <taxon>ecological metagenomes</taxon>
    </lineage>
</organism>
<sequence>IVDRTRELKSLSHWKDPGEIVEAAAQSFRLDRWEGQRYRVEVWIEKEALSGVIHGICEELDVPYFACKGYTSQSEMWRAAERMIGYQADNQQPYIIHLGDHDPSGIDMPRDIVDRQELFAGAIEVERIALNWNQIEEYSPPPNPTKLTDSRAVKYLNIYGDESWELDALEPRVIRDLIRETVEPLIDTDKLEAVEQKEAEYLDVLNNVVKNWETLNE</sequence>
<proteinExistence type="predicted"/>
<feature type="non-terminal residue" evidence="1">
    <location>
        <position position="1"/>
    </location>
</feature>
<dbReference type="AlphaFoldDB" id="A0A0F9HDP8"/>
<comment type="caution">
    <text evidence="1">The sequence shown here is derived from an EMBL/GenBank/DDBJ whole genome shotgun (WGS) entry which is preliminary data.</text>
</comment>
<name>A0A0F9HDP8_9ZZZZ</name>
<protein>
    <recommendedName>
        <fullName evidence="2">DUF2399 domain-containing protein</fullName>
    </recommendedName>
</protein>
<evidence type="ECO:0000313" key="1">
    <source>
        <dbReference type="EMBL" id="KKM13501.1"/>
    </source>
</evidence>
<accession>A0A0F9HDP8</accession>
<evidence type="ECO:0008006" key="2">
    <source>
        <dbReference type="Google" id="ProtNLM"/>
    </source>
</evidence>